<organism evidence="1 2">
    <name type="scientific">Spirosoma oryzae</name>
    <dbReference type="NCBI Taxonomy" id="1469603"/>
    <lineage>
        <taxon>Bacteria</taxon>
        <taxon>Pseudomonadati</taxon>
        <taxon>Bacteroidota</taxon>
        <taxon>Cytophagia</taxon>
        <taxon>Cytophagales</taxon>
        <taxon>Cytophagaceae</taxon>
        <taxon>Spirosoma</taxon>
    </lineage>
</organism>
<keyword evidence="2" id="KW-1185">Reference proteome</keyword>
<dbReference type="AlphaFoldDB" id="A0A2T0TEL0"/>
<dbReference type="Gene3D" id="3.40.50.150">
    <property type="entry name" value="Vaccinia Virus protein VP39"/>
    <property type="match status" value="1"/>
</dbReference>
<sequence length="215" mass="24270">MCFLPTNYLTMANDATDWGDAETIFRYHKRLIDQYGAGTTRAQGWRSFDGQRARFDVLCQIANLSGHSVLDAGCGHADLFPFLTKRFSSLTYYGCEQIPDLLDVAIQRYRRASQVTLLPGDFLADTVPMTDFVLASGSLNYRHSDARFIYKAIETLFDNCRIGLGFNLLSGGVEAGNLLQTYDPEDISSFCERLAKSVTLRTGYWPDDFTLFLYK</sequence>
<dbReference type="EMBL" id="PVTE01000003">
    <property type="protein sequence ID" value="PRY44091.1"/>
    <property type="molecule type" value="Genomic_DNA"/>
</dbReference>
<dbReference type="OrthoDB" id="9800454at2"/>
<dbReference type="Proteomes" id="UP000238375">
    <property type="component" value="Unassembled WGS sequence"/>
</dbReference>
<dbReference type="SUPFAM" id="SSF53335">
    <property type="entry name" value="S-adenosyl-L-methionine-dependent methyltransferases"/>
    <property type="match status" value="1"/>
</dbReference>
<reference evidence="1 2" key="1">
    <citation type="submission" date="2018-03" db="EMBL/GenBank/DDBJ databases">
        <title>Genomic Encyclopedia of Archaeal and Bacterial Type Strains, Phase II (KMG-II): from individual species to whole genera.</title>
        <authorList>
            <person name="Goeker M."/>
        </authorList>
    </citation>
    <scope>NUCLEOTIDE SEQUENCE [LARGE SCALE GENOMIC DNA]</scope>
    <source>
        <strain evidence="1 2">DSM 28354</strain>
    </source>
</reference>
<evidence type="ECO:0000313" key="1">
    <source>
        <dbReference type="EMBL" id="PRY44091.1"/>
    </source>
</evidence>
<accession>A0A2T0TEL0</accession>
<protein>
    <recommendedName>
        <fullName evidence="3">Methyltransferase family protein</fullName>
    </recommendedName>
</protein>
<name>A0A2T0TEL0_9BACT</name>
<proteinExistence type="predicted"/>
<evidence type="ECO:0000313" key="2">
    <source>
        <dbReference type="Proteomes" id="UP000238375"/>
    </source>
</evidence>
<dbReference type="InterPro" id="IPR029063">
    <property type="entry name" value="SAM-dependent_MTases_sf"/>
</dbReference>
<dbReference type="RefSeq" id="WP_106136519.1">
    <property type="nucleotide sequence ID" value="NZ_PVTE01000003.1"/>
</dbReference>
<comment type="caution">
    <text evidence="1">The sequence shown here is derived from an EMBL/GenBank/DDBJ whole genome shotgun (WGS) entry which is preliminary data.</text>
</comment>
<evidence type="ECO:0008006" key="3">
    <source>
        <dbReference type="Google" id="ProtNLM"/>
    </source>
</evidence>
<gene>
    <name evidence="1" type="ORF">CLV58_10360</name>
</gene>